<accession>A0ABR8GWF2</accession>
<keyword evidence="1" id="KW-1133">Transmembrane helix</keyword>
<protein>
    <recommendedName>
        <fullName evidence="4">Class IIb bacteriocin, lactobin A/cerein 7B family</fullName>
    </recommendedName>
</protein>
<dbReference type="EMBL" id="JACJTA010000064">
    <property type="protein sequence ID" value="MBD2607482.1"/>
    <property type="molecule type" value="Genomic_DNA"/>
</dbReference>
<comment type="caution">
    <text evidence="2">The sequence shown here is derived from an EMBL/GenBank/DDBJ whole genome shotgun (WGS) entry which is preliminary data.</text>
</comment>
<gene>
    <name evidence="2" type="ORF">H6G81_23885</name>
</gene>
<proteinExistence type="predicted"/>
<dbReference type="Proteomes" id="UP000660380">
    <property type="component" value="Unassembled WGS sequence"/>
</dbReference>
<sequence length="78" mass="8456">MTTIRISNLNVSGLDLLSDEESYLNEINKEEFDWIHGGGSPVGVAVVAGIVGIFAGSVAVSKELKKFHDRRDGFTSFL</sequence>
<evidence type="ECO:0008006" key="4">
    <source>
        <dbReference type="Google" id="ProtNLM"/>
    </source>
</evidence>
<keyword evidence="3" id="KW-1185">Reference proteome</keyword>
<evidence type="ECO:0000313" key="3">
    <source>
        <dbReference type="Proteomes" id="UP000660380"/>
    </source>
</evidence>
<keyword evidence="1" id="KW-0812">Transmembrane</keyword>
<organism evidence="2 3">
    <name type="scientific">Scytonema hofmannii FACHB-248</name>
    <dbReference type="NCBI Taxonomy" id="1842502"/>
    <lineage>
        <taxon>Bacteria</taxon>
        <taxon>Bacillati</taxon>
        <taxon>Cyanobacteriota</taxon>
        <taxon>Cyanophyceae</taxon>
        <taxon>Nostocales</taxon>
        <taxon>Scytonemataceae</taxon>
        <taxon>Scytonema</taxon>
    </lineage>
</organism>
<feature type="transmembrane region" description="Helical" evidence="1">
    <location>
        <begin position="42"/>
        <end position="61"/>
    </location>
</feature>
<evidence type="ECO:0000313" key="2">
    <source>
        <dbReference type="EMBL" id="MBD2607482.1"/>
    </source>
</evidence>
<name>A0ABR8GWF2_9CYAN</name>
<keyword evidence="1" id="KW-0472">Membrane</keyword>
<reference evidence="2 3" key="1">
    <citation type="journal article" date="2020" name="ISME J.">
        <title>Comparative genomics reveals insights into cyanobacterial evolution and habitat adaptation.</title>
        <authorList>
            <person name="Chen M.Y."/>
            <person name="Teng W.K."/>
            <person name="Zhao L."/>
            <person name="Hu C.X."/>
            <person name="Zhou Y.K."/>
            <person name="Han B.P."/>
            <person name="Song L.R."/>
            <person name="Shu W.S."/>
        </authorList>
    </citation>
    <scope>NUCLEOTIDE SEQUENCE [LARGE SCALE GENOMIC DNA]</scope>
    <source>
        <strain evidence="2 3">FACHB-248</strain>
    </source>
</reference>
<evidence type="ECO:0000256" key="1">
    <source>
        <dbReference type="SAM" id="Phobius"/>
    </source>
</evidence>
<dbReference type="RefSeq" id="WP_038295509.1">
    <property type="nucleotide sequence ID" value="NZ_JACJTA010000064.1"/>
</dbReference>